<reference evidence="3 4" key="1">
    <citation type="submission" date="2016-10" db="EMBL/GenBank/DDBJ databases">
        <title>Genome sequence of the basidiomycete white-rot fungus Trametes pubescens.</title>
        <authorList>
            <person name="Makela M.R."/>
            <person name="Granchi Z."/>
            <person name="Peng M."/>
            <person name="De Vries R.P."/>
            <person name="Grigoriev I."/>
            <person name="Riley R."/>
            <person name="Hilden K."/>
        </authorList>
    </citation>
    <scope>NUCLEOTIDE SEQUENCE [LARGE SCALE GENOMIC DNA]</scope>
    <source>
        <strain evidence="3 4">FBCC735</strain>
    </source>
</reference>
<feature type="region of interest" description="Disordered" evidence="1">
    <location>
        <begin position="83"/>
        <end position="144"/>
    </location>
</feature>
<feature type="compositionally biased region" description="Polar residues" evidence="1">
    <location>
        <begin position="113"/>
        <end position="122"/>
    </location>
</feature>
<evidence type="ECO:0000256" key="2">
    <source>
        <dbReference type="SAM" id="Phobius"/>
    </source>
</evidence>
<keyword evidence="2" id="KW-0472">Membrane</keyword>
<dbReference type="AlphaFoldDB" id="A0A1M2VJG4"/>
<proteinExistence type="predicted"/>
<dbReference type="OrthoDB" id="2756924at2759"/>
<keyword evidence="2" id="KW-1133">Transmembrane helix</keyword>
<comment type="caution">
    <text evidence="3">The sequence shown here is derived from an EMBL/GenBank/DDBJ whole genome shotgun (WGS) entry which is preliminary data.</text>
</comment>
<keyword evidence="4" id="KW-1185">Reference proteome</keyword>
<accession>A0A1M2VJG4</accession>
<name>A0A1M2VJG4_TRAPU</name>
<organism evidence="3 4">
    <name type="scientific">Trametes pubescens</name>
    <name type="common">White-rot fungus</name>
    <dbReference type="NCBI Taxonomy" id="154538"/>
    <lineage>
        <taxon>Eukaryota</taxon>
        <taxon>Fungi</taxon>
        <taxon>Dikarya</taxon>
        <taxon>Basidiomycota</taxon>
        <taxon>Agaricomycotina</taxon>
        <taxon>Agaricomycetes</taxon>
        <taxon>Polyporales</taxon>
        <taxon>Polyporaceae</taxon>
        <taxon>Trametes</taxon>
    </lineage>
</organism>
<sequence>MNLLDAMSIDYIPVICCTLSFILALYLLARRWIWGAPPTPPEQAFTFSASTIVRRRPPTVLQFLARVPPGSGATPLVLTSMKATDSRGSGVKEEDEDGVTRQVRKGRKGILTRPTSMPTRSPSVPPIHPHETSHISPIQIASRSPSPIPIRRVASLAPSSHADVTSHALSIPSTINASRALSNPIPKTVGRAASSTPSGHADVTSHAPLTPSVRSGRRASSNVPMPSRITRSSSRVSFTEDVPNTGQRVTRSNSRVSFALEASDAGEDDVVKLKRNKNPIRWNDKHDAVRGRQYTWWFETESKTSIARPPPIHPSCGLREGDLFWHKTAGSSQFWLRILDEDTATEIWQPIELGYPRVDGRCLTITPTKAVPSWVGGDWGSRRVSSGQTFRNLK</sequence>
<feature type="compositionally biased region" description="Polar residues" evidence="1">
    <location>
        <begin position="134"/>
        <end position="144"/>
    </location>
</feature>
<keyword evidence="2" id="KW-0812">Transmembrane</keyword>
<feature type="transmembrane region" description="Helical" evidence="2">
    <location>
        <begin position="12"/>
        <end position="29"/>
    </location>
</feature>
<dbReference type="Proteomes" id="UP000184267">
    <property type="component" value="Unassembled WGS sequence"/>
</dbReference>
<evidence type="ECO:0000256" key="1">
    <source>
        <dbReference type="SAM" id="MobiDB-lite"/>
    </source>
</evidence>
<protein>
    <submittedName>
        <fullName evidence="3">Uncharacterized protein</fullName>
    </submittedName>
</protein>
<dbReference type="OMA" id="PHETSHI"/>
<feature type="compositionally biased region" description="Polar residues" evidence="1">
    <location>
        <begin position="218"/>
        <end position="250"/>
    </location>
</feature>
<evidence type="ECO:0000313" key="4">
    <source>
        <dbReference type="Proteomes" id="UP000184267"/>
    </source>
</evidence>
<feature type="region of interest" description="Disordered" evidence="1">
    <location>
        <begin position="186"/>
        <end position="250"/>
    </location>
</feature>
<dbReference type="EMBL" id="MNAD01001132">
    <property type="protein sequence ID" value="OJT07708.1"/>
    <property type="molecule type" value="Genomic_DNA"/>
</dbReference>
<evidence type="ECO:0000313" key="3">
    <source>
        <dbReference type="EMBL" id="OJT07708.1"/>
    </source>
</evidence>
<gene>
    <name evidence="3" type="ORF">TRAPUB_1398</name>
</gene>